<feature type="domain" description="N-acetyltransferase" evidence="1">
    <location>
        <begin position="13"/>
        <end position="173"/>
    </location>
</feature>
<sequence>MIAPGPTLETARLILRPPAAEDLDGWAELMADAEAARFIGGQMSRSQAWRMMATMAGSWALNGFGMFSLIEKDTGQWVGRIGPWRPEGWPGTEVGWSLHPRAHGKGYAVEAATATMDWAVDHLGWTRLVHCIDPANVASIKVAERIGSRFLEVGRLPEPFQETPVHLWGQTATDWKARRSI</sequence>
<evidence type="ECO:0000259" key="1">
    <source>
        <dbReference type="PROSITE" id="PS51186"/>
    </source>
</evidence>
<dbReference type="PROSITE" id="PS51186">
    <property type="entry name" value="GNAT"/>
    <property type="match status" value="1"/>
</dbReference>
<dbReference type="InterPro" id="IPR016181">
    <property type="entry name" value="Acyl_CoA_acyltransferase"/>
</dbReference>
<dbReference type="Pfam" id="PF13302">
    <property type="entry name" value="Acetyltransf_3"/>
    <property type="match status" value="1"/>
</dbReference>
<dbReference type="PANTHER" id="PTHR43792">
    <property type="entry name" value="GNAT FAMILY, PUTATIVE (AFU_ORTHOLOGUE AFUA_3G00765)-RELATED-RELATED"/>
    <property type="match status" value="1"/>
</dbReference>
<accession>A0ABU1MXH8</accession>
<reference evidence="2 3" key="1">
    <citation type="submission" date="2023-07" db="EMBL/GenBank/DDBJ databases">
        <title>Sorghum-associated microbial communities from plants grown in Nebraska, USA.</title>
        <authorList>
            <person name="Schachtman D."/>
        </authorList>
    </citation>
    <scope>NUCLEOTIDE SEQUENCE [LARGE SCALE GENOMIC DNA]</scope>
    <source>
        <strain evidence="2 3">DS2154</strain>
    </source>
</reference>
<dbReference type="InterPro" id="IPR000182">
    <property type="entry name" value="GNAT_dom"/>
</dbReference>
<gene>
    <name evidence="2" type="ORF">J2800_001152</name>
</gene>
<evidence type="ECO:0000313" key="3">
    <source>
        <dbReference type="Proteomes" id="UP001262754"/>
    </source>
</evidence>
<dbReference type="InterPro" id="IPR051531">
    <property type="entry name" value="N-acetyltransferase"/>
</dbReference>
<proteinExistence type="predicted"/>
<evidence type="ECO:0000313" key="2">
    <source>
        <dbReference type="EMBL" id="MDR6530416.1"/>
    </source>
</evidence>
<dbReference type="SUPFAM" id="SSF55729">
    <property type="entry name" value="Acyl-CoA N-acyltransferases (Nat)"/>
    <property type="match status" value="1"/>
</dbReference>
<dbReference type="Gene3D" id="3.40.630.30">
    <property type="match status" value="1"/>
</dbReference>
<protein>
    <submittedName>
        <fullName evidence="2">RimJ/RimL family protein N-acetyltransferase</fullName>
    </submittedName>
</protein>
<keyword evidence="3" id="KW-1185">Reference proteome</keyword>
<organism evidence="2 3">
    <name type="scientific">Caulobacter rhizosphaerae</name>
    <dbReference type="NCBI Taxonomy" id="2010972"/>
    <lineage>
        <taxon>Bacteria</taxon>
        <taxon>Pseudomonadati</taxon>
        <taxon>Pseudomonadota</taxon>
        <taxon>Alphaproteobacteria</taxon>
        <taxon>Caulobacterales</taxon>
        <taxon>Caulobacteraceae</taxon>
        <taxon>Caulobacter</taxon>
    </lineage>
</organism>
<dbReference type="EMBL" id="JAVDRL010000003">
    <property type="protein sequence ID" value="MDR6530416.1"/>
    <property type="molecule type" value="Genomic_DNA"/>
</dbReference>
<dbReference type="PANTHER" id="PTHR43792:SF1">
    <property type="entry name" value="N-ACETYLTRANSFERASE DOMAIN-CONTAINING PROTEIN"/>
    <property type="match status" value="1"/>
</dbReference>
<dbReference type="Proteomes" id="UP001262754">
    <property type="component" value="Unassembled WGS sequence"/>
</dbReference>
<name>A0ABU1MXH8_9CAUL</name>
<comment type="caution">
    <text evidence="2">The sequence shown here is derived from an EMBL/GenBank/DDBJ whole genome shotgun (WGS) entry which is preliminary data.</text>
</comment>